<keyword evidence="3" id="KW-0547">Nucleotide-binding</keyword>
<dbReference type="RefSeq" id="WP_033522001.1">
    <property type="nucleotide sequence ID" value="NZ_CAMGZS010000005.1"/>
</dbReference>
<evidence type="ECO:0000313" key="8">
    <source>
        <dbReference type="EMBL" id="KFI71496.1"/>
    </source>
</evidence>
<name>A0A087BKE6_9BIFI</name>
<dbReference type="InterPro" id="IPR022279">
    <property type="entry name" value="Pup_ligase"/>
</dbReference>
<dbReference type="AlphaFoldDB" id="A0A087BKE6"/>
<dbReference type="GO" id="GO:0000502">
    <property type="term" value="C:proteasome complex"/>
    <property type="evidence" value="ECO:0007669"/>
    <property type="project" value="UniProtKB-KW"/>
</dbReference>
<dbReference type="GO" id="GO:0019941">
    <property type="term" value="P:modification-dependent protein catabolic process"/>
    <property type="evidence" value="ECO:0007669"/>
    <property type="project" value="UniProtKB-UniRule"/>
</dbReference>
<keyword evidence="4" id="KW-0833">Ubl conjugation pathway</keyword>
<organism evidence="8 9">
    <name type="scientific">Bifidobacterium merycicum</name>
    <dbReference type="NCBI Taxonomy" id="78345"/>
    <lineage>
        <taxon>Bacteria</taxon>
        <taxon>Bacillati</taxon>
        <taxon>Actinomycetota</taxon>
        <taxon>Actinomycetes</taxon>
        <taxon>Bifidobacteriales</taxon>
        <taxon>Bifidobacteriaceae</taxon>
        <taxon>Bifidobacterium</taxon>
    </lineage>
</organism>
<keyword evidence="6" id="KW-0460">Magnesium</keyword>
<sequence length="495" mass="54856">MPQLRDSSTRAMHERTGMRDGFERIFGIETEYGVSVTGADKAVDAGQVAMTMFQPVVSRARSTNTYLDNGSRLYLDVGSHPEYATAEAADPMDALEQDLAGEHIMRRLALDAQHRLRAGHGDHATIHVFKNNVDSAGHAFGCHENYLVRRFVNLELIEEQLLPFLITRQLYTGAGRFAESGFQITQRADFLDEAVSSATTRARPMINTRDEAHADPESYRRLHVIIGDSNRSQWATWLKLATTHLVLCVIEDAVRRGVPSGFEGLALADPTEANRTVSRFLDDPEAGLAVKGADGEANGRTLTAMRIQRRYFDVVEAFVHEHGDAIAAGLPRTSPEAILDAWRWALDALERGDMAALAQRVDWAVKYRLAEAVRRRKPQVSRTALERLELEYHDVANGRLYGSLVAHGQLRRIADRDAGDKAVDTPPQGTRAALRGRFVRVAREANAQFSCDWTTCTLASPVRREAVLLDPFDAHSTAEFTALMDALRGEAGGVR</sequence>
<dbReference type="EMBL" id="JGZC01000001">
    <property type="protein sequence ID" value="KFI71496.1"/>
    <property type="molecule type" value="Genomic_DNA"/>
</dbReference>
<reference evidence="8 9" key="1">
    <citation type="submission" date="2014-03" db="EMBL/GenBank/DDBJ databases">
        <title>Genomics of Bifidobacteria.</title>
        <authorList>
            <person name="Ventura M."/>
            <person name="Milani C."/>
            <person name="Lugli G.A."/>
        </authorList>
    </citation>
    <scope>NUCLEOTIDE SEQUENCE [LARGE SCALE GENOMIC DNA]</scope>
    <source>
        <strain evidence="8 9">LMG 11341</strain>
    </source>
</reference>
<dbReference type="EC" id="6.3.1.19" evidence="7"/>
<dbReference type="Proteomes" id="UP000029060">
    <property type="component" value="Unassembled WGS sequence"/>
</dbReference>
<keyword evidence="5" id="KW-0067">ATP-binding</keyword>
<keyword evidence="2" id="KW-0479">Metal-binding</keyword>
<dbReference type="PANTHER" id="PTHR42307:SF3">
    <property type="entry name" value="PUP--PROTEIN LIGASE"/>
    <property type="match status" value="1"/>
</dbReference>
<dbReference type="GO" id="GO:0010498">
    <property type="term" value="P:proteasomal protein catabolic process"/>
    <property type="evidence" value="ECO:0007669"/>
    <property type="project" value="UniProtKB-UniRule"/>
</dbReference>
<evidence type="ECO:0000256" key="3">
    <source>
        <dbReference type="ARBA" id="ARBA00022741"/>
    </source>
</evidence>
<keyword evidence="1 8" id="KW-0436">Ligase</keyword>
<evidence type="ECO:0000313" key="9">
    <source>
        <dbReference type="Proteomes" id="UP000029060"/>
    </source>
</evidence>
<keyword evidence="9" id="KW-1185">Reference proteome</keyword>
<proteinExistence type="predicted"/>
<evidence type="ECO:0000256" key="5">
    <source>
        <dbReference type="ARBA" id="ARBA00022840"/>
    </source>
</evidence>
<accession>A0A087BKE6</accession>
<evidence type="ECO:0000256" key="7">
    <source>
        <dbReference type="NCBIfam" id="TIGR03686"/>
    </source>
</evidence>
<keyword evidence="8" id="KW-0647">Proteasome</keyword>
<evidence type="ECO:0000256" key="6">
    <source>
        <dbReference type="ARBA" id="ARBA00022842"/>
    </source>
</evidence>
<evidence type="ECO:0000256" key="2">
    <source>
        <dbReference type="ARBA" id="ARBA00022723"/>
    </source>
</evidence>
<dbReference type="Pfam" id="PF03136">
    <property type="entry name" value="Pup_ligase"/>
    <property type="match status" value="1"/>
</dbReference>
<protein>
    <recommendedName>
        <fullName evidence="7">Pup--protein ligase</fullName>
        <ecNumber evidence="7">6.3.1.19</ecNumber>
    </recommendedName>
</protein>
<dbReference type="GO" id="GO:0046872">
    <property type="term" value="F:metal ion binding"/>
    <property type="evidence" value="ECO:0007669"/>
    <property type="project" value="UniProtKB-KW"/>
</dbReference>
<dbReference type="InterPro" id="IPR004347">
    <property type="entry name" value="Pup_ligase/deamidase"/>
</dbReference>
<dbReference type="GO" id="GO:0005524">
    <property type="term" value="F:ATP binding"/>
    <property type="evidence" value="ECO:0007669"/>
    <property type="project" value="UniProtKB-KW"/>
</dbReference>
<evidence type="ECO:0000256" key="4">
    <source>
        <dbReference type="ARBA" id="ARBA00022786"/>
    </source>
</evidence>
<dbReference type="eggNOG" id="COG0638">
    <property type="taxonomic scope" value="Bacteria"/>
</dbReference>
<gene>
    <name evidence="8" type="ORF">BMERY_1003</name>
</gene>
<dbReference type="GO" id="GO:0016879">
    <property type="term" value="F:ligase activity, forming carbon-nitrogen bonds"/>
    <property type="evidence" value="ECO:0007669"/>
    <property type="project" value="UniProtKB-UniRule"/>
</dbReference>
<dbReference type="GO" id="GO:0070490">
    <property type="term" value="P:protein pupylation"/>
    <property type="evidence" value="ECO:0007669"/>
    <property type="project" value="UniProtKB-UniRule"/>
</dbReference>
<dbReference type="STRING" id="78345.BMERY_1003"/>
<dbReference type="OrthoDB" id="9760627at2"/>
<dbReference type="PANTHER" id="PTHR42307">
    <property type="entry name" value="PUP DEAMIDASE/DEPUPYLASE"/>
    <property type="match status" value="1"/>
</dbReference>
<comment type="caution">
    <text evidence="8">The sequence shown here is derived from an EMBL/GenBank/DDBJ whole genome shotgun (WGS) entry which is preliminary data.</text>
</comment>
<evidence type="ECO:0000256" key="1">
    <source>
        <dbReference type="ARBA" id="ARBA00022598"/>
    </source>
</evidence>
<dbReference type="NCBIfam" id="TIGR03686">
    <property type="entry name" value="pupylate_PafA"/>
    <property type="match status" value="1"/>
</dbReference>